<dbReference type="Pfam" id="PF06398">
    <property type="entry name" value="Pex24p"/>
    <property type="match status" value="1"/>
</dbReference>
<dbReference type="InterPro" id="IPR010482">
    <property type="entry name" value="TECPR1-like_DysF"/>
</dbReference>
<dbReference type="AlphaFoldDB" id="Q5B385"/>
<dbReference type="HOGENOM" id="CLU_028361_2_1_1"/>
<evidence type="ECO:0000259" key="2">
    <source>
        <dbReference type="SMART" id="SM00694"/>
    </source>
</evidence>
<evidence type="ECO:0000313" key="3">
    <source>
        <dbReference type="EMBL" id="CBF76320.1"/>
    </source>
</evidence>
<evidence type="ECO:0000256" key="1">
    <source>
        <dbReference type="SAM" id="MobiDB-lite"/>
    </source>
</evidence>
<dbReference type="VEuPathDB" id="FungiDB:AN4995"/>
<organism evidence="3 4">
    <name type="scientific">Emericella nidulans (strain FGSC A4 / ATCC 38163 / CBS 112.46 / NRRL 194 / M139)</name>
    <name type="common">Aspergillus nidulans</name>
    <dbReference type="NCBI Taxonomy" id="227321"/>
    <lineage>
        <taxon>Eukaryota</taxon>
        <taxon>Fungi</taxon>
        <taxon>Dikarya</taxon>
        <taxon>Ascomycota</taxon>
        <taxon>Pezizomycotina</taxon>
        <taxon>Eurotiomycetes</taxon>
        <taxon>Eurotiomycetidae</taxon>
        <taxon>Eurotiales</taxon>
        <taxon>Aspergillaceae</taxon>
        <taxon>Aspergillus</taxon>
        <taxon>Aspergillus subgen. Nidulantes</taxon>
    </lineage>
</organism>
<dbReference type="eggNOG" id="ENOG502S2MG">
    <property type="taxonomic scope" value="Eukaryota"/>
</dbReference>
<proteinExistence type="predicted"/>
<gene>
    <name evidence="3" type="ORF">ANIA_04995</name>
</gene>
<dbReference type="OrthoDB" id="72441at2759"/>
<sequence length="521" mass="59420">MASNIKLIDNTAPAERPAPDDASFSEITTTTSSVSRLWSRPSIRAERAKRRYAKWQPERLGVVASGSNDIAEPGSVQPSSSSDDGELLRARTDTNTLTNTSAIPENKSHVNDGNDESKNPQRIATEQIQQYDFGTGNEAESGAERSTTHQSKNHPKICGLKPGSELDILYENQRGWFFFGVPLYSSQSLLNTDPAPWVNATGKRSFVDITNAQVPDPSWEWAWKTWHVDMSGDVDEQGWQYAFSFLRSSSWHGTHPFWHSFVRRRRWVRLRIKKASTERNRRSRTGLEMAHTLNEDYFTIHSALKQKRGTSSERASRGTSGNIGKLFTDTQEYVEEIRDIPTLMYAIRVAIVDREKLNAVRKFVDEGVEELYYLEGKIPEIMTRFVYRTSRWQFLTYLNETMQSLDQQQKELETTGQTQPDLESNIQNLRRKQEYLSRAISTAERHLIGPTVLRVQELEPTENQKHASTSAAELLDLTAGNRRNSLISRVSSRFTFKPMDNGGRIKGIPKEAEIGHDFHIY</sequence>
<dbReference type="RefSeq" id="XP_662599.1">
    <property type="nucleotide sequence ID" value="XM_657507.1"/>
</dbReference>
<reference evidence="4" key="2">
    <citation type="journal article" date="2009" name="Fungal Genet. Biol.">
        <title>The 2008 update of the Aspergillus nidulans genome annotation: a community effort.</title>
        <authorList>
            <person name="Wortman J.R."/>
            <person name="Gilsenan J.M."/>
            <person name="Joardar V."/>
            <person name="Deegan J."/>
            <person name="Clutterbuck J."/>
            <person name="Andersen M.R."/>
            <person name="Archer D."/>
            <person name="Bencina M."/>
            <person name="Braus G."/>
            <person name="Coutinho P."/>
            <person name="von Dohren H."/>
            <person name="Doonan J."/>
            <person name="Driessen A.J."/>
            <person name="Durek P."/>
            <person name="Espeso E."/>
            <person name="Fekete E."/>
            <person name="Flipphi M."/>
            <person name="Estrada C.G."/>
            <person name="Geysens S."/>
            <person name="Goldman G."/>
            <person name="de Groot P.W."/>
            <person name="Hansen K."/>
            <person name="Harris S.D."/>
            <person name="Heinekamp T."/>
            <person name="Helmstaedt K."/>
            <person name="Henrissat B."/>
            <person name="Hofmann G."/>
            <person name="Homan T."/>
            <person name="Horio T."/>
            <person name="Horiuchi H."/>
            <person name="James S."/>
            <person name="Jones M."/>
            <person name="Karaffa L."/>
            <person name="Karanyi Z."/>
            <person name="Kato M."/>
            <person name="Keller N."/>
            <person name="Kelly D.E."/>
            <person name="Kiel J.A."/>
            <person name="Kim J.M."/>
            <person name="van der Klei I.J."/>
            <person name="Klis F.M."/>
            <person name="Kovalchuk A."/>
            <person name="Krasevec N."/>
            <person name="Kubicek C.P."/>
            <person name="Liu B."/>
            <person name="Maccabe A."/>
            <person name="Meyer V."/>
            <person name="Mirabito P."/>
            <person name="Miskei M."/>
            <person name="Mos M."/>
            <person name="Mullins J."/>
            <person name="Nelson D.R."/>
            <person name="Nielsen J."/>
            <person name="Oakley B.R."/>
            <person name="Osmani S.A."/>
            <person name="Pakula T."/>
            <person name="Paszewski A."/>
            <person name="Paulsen I."/>
            <person name="Pilsyk S."/>
            <person name="Pocsi I."/>
            <person name="Punt P.J."/>
            <person name="Ram A.F."/>
            <person name="Ren Q."/>
            <person name="Robellet X."/>
            <person name="Robson G."/>
            <person name="Seiboth B."/>
            <person name="van Solingen P."/>
            <person name="Specht T."/>
            <person name="Sun J."/>
            <person name="Taheri-Talesh N."/>
            <person name="Takeshita N."/>
            <person name="Ussery D."/>
            <person name="vanKuyk P.A."/>
            <person name="Visser H."/>
            <person name="van de Vondervoort P.J."/>
            <person name="de Vries R.P."/>
            <person name="Walton J."/>
            <person name="Xiang X."/>
            <person name="Xiong Y."/>
            <person name="Zeng A.P."/>
            <person name="Brandt B.W."/>
            <person name="Cornell M.J."/>
            <person name="van den Hondel C.A."/>
            <person name="Visser J."/>
            <person name="Oliver S.G."/>
            <person name="Turner G."/>
        </authorList>
    </citation>
    <scope>GENOME REANNOTATION</scope>
    <source>
        <strain evidence="4">FGSC A4 / ATCC 38163 / CBS 112.46 / NRRL 194 / M139</strain>
    </source>
</reference>
<reference evidence="4" key="1">
    <citation type="journal article" date="2005" name="Nature">
        <title>Sequencing of Aspergillus nidulans and comparative analysis with A. fumigatus and A. oryzae.</title>
        <authorList>
            <person name="Galagan J.E."/>
            <person name="Calvo S.E."/>
            <person name="Cuomo C."/>
            <person name="Ma L.J."/>
            <person name="Wortman J.R."/>
            <person name="Batzoglou S."/>
            <person name="Lee S.I."/>
            <person name="Basturkmen M."/>
            <person name="Spevak C.C."/>
            <person name="Clutterbuck J."/>
            <person name="Kapitonov V."/>
            <person name="Jurka J."/>
            <person name="Scazzocchio C."/>
            <person name="Farman M."/>
            <person name="Butler J."/>
            <person name="Purcell S."/>
            <person name="Harris S."/>
            <person name="Braus G.H."/>
            <person name="Draht O."/>
            <person name="Busch S."/>
            <person name="D'Enfert C."/>
            <person name="Bouchier C."/>
            <person name="Goldman G.H."/>
            <person name="Bell-Pedersen D."/>
            <person name="Griffiths-Jones S."/>
            <person name="Doonan J.H."/>
            <person name="Yu J."/>
            <person name="Vienken K."/>
            <person name="Pain A."/>
            <person name="Freitag M."/>
            <person name="Selker E.U."/>
            <person name="Archer D.B."/>
            <person name="Penalva M.A."/>
            <person name="Oakley B.R."/>
            <person name="Momany M."/>
            <person name="Tanaka T."/>
            <person name="Kumagai T."/>
            <person name="Asai K."/>
            <person name="Machida M."/>
            <person name="Nierman W.C."/>
            <person name="Denning D.W."/>
            <person name="Caddick M."/>
            <person name="Hynes M."/>
            <person name="Paoletti M."/>
            <person name="Fischer R."/>
            <person name="Miller B."/>
            <person name="Dyer P."/>
            <person name="Sachs M.S."/>
            <person name="Osmani S.A."/>
            <person name="Birren B.W."/>
        </authorList>
    </citation>
    <scope>NUCLEOTIDE SEQUENCE [LARGE SCALE GENOMIC DNA]</scope>
    <source>
        <strain evidence="4">FGSC A4 / ATCC 38163 / CBS 112.46 / NRRL 194 / M139</strain>
    </source>
</reference>
<dbReference type="Proteomes" id="UP000000560">
    <property type="component" value="Chromosome III"/>
</dbReference>
<dbReference type="EMBL" id="BN001303">
    <property type="protein sequence ID" value="CBF76320.1"/>
    <property type="molecule type" value="Genomic_DNA"/>
</dbReference>
<dbReference type="PANTHER" id="PTHR23250">
    <property type="entry name" value="DYSFERLIN-RELATED"/>
    <property type="match status" value="1"/>
</dbReference>
<dbReference type="OMA" id="RWQFLTH"/>
<feature type="region of interest" description="Disordered" evidence="1">
    <location>
        <begin position="1"/>
        <end position="119"/>
    </location>
</feature>
<dbReference type="InParanoid" id="Q5B385"/>
<dbReference type="SMART" id="SM00694">
    <property type="entry name" value="DysFC"/>
    <property type="match status" value="1"/>
</dbReference>
<feature type="compositionally biased region" description="Polar residues" evidence="1">
    <location>
        <begin position="25"/>
        <end position="36"/>
    </location>
</feature>
<evidence type="ECO:0000313" key="4">
    <source>
        <dbReference type="Proteomes" id="UP000000560"/>
    </source>
</evidence>
<dbReference type="GO" id="GO:0005778">
    <property type="term" value="C:peroxisomal membrane"/>
    <property type="evidence" value="ECO:0007669"/>
    <property type="project" value="UniProtKB-ARBA"/>
</dbReference>
<feature type="region of interest" description="Disordered" evidence="1">
    <location>
        <begin position="136"/>
        <end position="156"/>
    </location>
</feature>
<accession>Q5B385</accession>
<dbReference type="GeneID" id="2872793"/>
<accession>C8V8N2</accession>
<dbReference type="InterPro" id="IPR006614">
    <property type="entry name" value="Peroxin/Ferlin"/>
</dbReference>
<dbReference type="PANTHER" id="PTHR23250:SF1">
    <property type="entry name" value="TECTONIN BETA-PROPELLER REPEAT-CONTAINING PROTEIN 1"/>
    <property type="match status" value="1"/>
</dbReference>
<feature type="compositionally biased region" description="Polar residues" evidence="1">
    <location>
        <begin position="93"/>
        <end position="103"/>
    </location>
</feature>
<feature type="compositionally biased region" description="Basic and acidic residues" evidence="1">
    <location>
        <begin position="106"/>
        <end position="119"/>
    </location>
</feature>
<feature type="domain" description="Peroxin/Ferlin" evidence="2">
    <location>
        <begin position="238"/>
        <end position="274"/>
    </location>
</feature>
<dbReference type="InterPro" id="IPR051513">
    <property type="entry name" value="Tectonin_beta-prop"/>
</dbReference>
<protein>
    <submittedName>
        <fullName evidence="3">Microbody (Peroxisome) proliferation protein peroxin 23-like (Eurofung)</fullName>
    </submittedName>
</protein>
<name>Q5B385_EMENI</name>
<dbReference type="GO" id="GO:0007031">
    <property type="term" value="P:peroxisome organization"/>
    <property type="evidence" value="ECO:0007669"/>
    <property type="project" value="UniProtKB-ARBA"/>
</dbReference>
<dbReference type="STRING" id="227321.Q5B385"/>
<keyword evidence="4" id="KW-1185">Reference proteome</keyword>
<dbReference type="KEGG" id="ani:ANIA_04995"/>